<feature type="non-terminal residue" evidence="1">
    <location>
        <position position="231"/>
    </location>
</feature>
<evidence type="ECO:0000313" key="2">
    <source>
        <dbReference type="Proteomes" id="UP000235619"/>
    </source>
</evidence>
<proteinExistence type="predicted"/>
<dbReference type="SUPFAM" id="SSF53067">
    <property type="entry name" value="Actin-like ATPase domain"/>
    <property type="match status" value="1"/>
</dbReference>
<organism evidence="1 2">
    <name type="scientific">Thermodesulfobacterium geofontis</name>
    <dbReference type="NCBI Taxonomy" id="1295609"/>
    <lineage>
        <taxon>Bacteria</taxon>
        <taxon>Pseudomonadati</taxon>
        <taxon>Thermodesulfobacteriota</taxon>
        <taxon>Thermodesulfobacteria</taxon>
        <taxon>Thermodesulfobacteriales</taxon>
        <taxon>Thermodesulfobacteriaceae</taxon>
        <taxon>Thermodesulfobacterium</taxon>
    </lineage>
</organism>
<gene>
    <name evidence="1" type="ORF">C0169_06255</name>
</gene>
<protein>
    <recommendedName>
        <fullName evidence="3">Actin-like protein N-terminal domain-containing protein</fullName>
    </recommendedName>
</protein>
<evidence type="ECO:0000313" key="1">
    <source>
        <dbReference type="EMBL" id="PMP94653.1"/>
    </source>
</evidence>
<comment type="caution">
    <text evidence="1">The sequence shown here is derived from an EMBL/GenBank/DDBJ whole genome shotgun (WGS) entry which is preliminary data.</text>
</comment>
<dbReference type="EMBL" id="PNJD01000386">
    <property type="protein sequence ID" value="PMP94653.1"/>
    <property type="molecule type" value="Genomic_DNA"/>
</dbReference>
<evidence type="ECO:0008006" key="3">
    <source>
        <dbReference type="Google" id="ProtNLM"/>
    </source>
</evidence>
<accession>A0A2N7Q8U5</accession>
<dbReference type="Gene3D" id="3.30.420.40">
    <property type="match status" value="2"/>
</dbReference>
<sequence>MKLSQVKNYTIAVMDPGYGNFKFALANLETNDYTENIQPSIISRVPSWEYEKLDGIGQSACVSWKGEKYLVGTLATIYGLTLPSLSKNWLTDLACPLFALSFCKGVEELYVMLSPSDWDQKPIIEQSLKEAGFDKIYFAAQGTGAWLDVGAPSNAIVIDIGFNTVDVFIVLNKTPIRELCFALKECGLVSFVEKLTKDDPVLLARRLEEGDTILSEKVTTHYFPWLFEKLE</sequence>
<dbReference type="Proteomes" id="UP000235619">
    <property type="component" value="Unassembled WGS sequence"/>
</dbReference>
<name>A0A2N7Q8U5_9BACT</name>
<reference evidence="1 2" key="1">
    <citation type="submission" date="2018-01" db="EMBL/GenBank/DDBJ databases">
        <title>Metagenomic assembled genomes from two thermal pools in the Uzon Caldera, Kamchatka, Russia.</title>
        <authorList>
            <person name="Wilkins L."/>
            <person name="Ettinger C."/>
        </authorList>
    </citation>
    <scope>NUCLEOTIDE SEQUENCE [LARGE SCALE GENOMIC DNA]</scope>
    <source>
        <strain evidence="1">ARK-04</strain>
    </source>
</reference>
<dbReference type="AlphaFoldDB" id="A0A2N7Q8U5"/>
<dbReference type="InterPro" id="IPR043129">
    <property type="entry name" value="ATPase_NBD"/>
</dbReference>
<dbReference type="CDD" id="cd10227">
    <property type="entry name" value="ASKHA_NBD_ParM-like"/>
    <property type="match status" value="1"/>
</dbReference>